<dbReference type="SMART" id="SM00387">
    <property type="entry name" value="HATPase_c"/>
    <property type="match status" value="1"/>
</dbReference>
<dbReference type="SMART" id="SM00091">
    <property type="entry name" value="PAS"/>
    <property type="match status" value="2"/>
</dbReference>
<dbReference type="Gene3D" id="1.10.287.130">
    <property type="match status" value="1"/>
</dbReference>
<organism evidence="12 13">
    <name type="scientific">Dongia sedimenti</name>
    <dbReference type="NCBI Taxonomy" id="3064282"/>
    <lineage>
        <taxon>Bacteria</taxon>
        <taxon>Pseudomonadati</taxon>
        <taxon>Pseudomonadota</taxon>
        <taxon>Alphaproteobacteria</taxon>
        <taxon>Rhodospirillales</taxon>
        <taxon>Dongiaceae</taxon>
        <taxon>Dongia</taxon>
    </lineage>
</organism>
<dbReference type="Pfam" id="PF13426">
    <property type="entry name" value="PAS_9"/>
    <property type="match status" value="1"/>
</dbReference>
<comment type="catalytic activity">
    <reaction evidence="1">
        <text>ATP + protein L-histidine = ADP + protein N-phospho-L-histidine.</text>
        <dbReference type="EC" id="2.7.13.3"/>
    </reaction>
</comment>
<dbReference type="PRINTS" id="PR00344">
    <property type="entry name" value="BCTRLSENSOR"/>
</dbReference>
<dbReference type="EC" id="2.7.13.3" evidence="2"/>
<feature type="domain" description="PAS" evidence="10">
    <location>
        <begin position="366"/>
        <end position="440"/>
    </location>
</feature>
<dbReference type="InterPro" id="IPR003661">
    <property type="entry name" value="HisK_dim/P_dom"/>
</dbReference>
<keyword evidence="13" id="KW-1185">Reference proteome</keyword>
<dbReference type="PANTHER" id="PTHR43711">
    <property type="entry name" value="TWO-COMPONENT HISTIDINE KINASE"/>
    <property type="match status" value="1"/>
</dbReference>
<dbReference type="Proteomes" id="UP001230156">
    <property type="component" value="Unassembled WGS sequence"/>
</dbReference>
<dbReference type="SMART" id="SM00388">
    <property type="entry name" value="HisKA"/>
    <property type="match status" value="1"/>
</dbReference>
<dbReference type="InterPro" id="IPR036890">
    <property type="entry name" value="HATPase_C_sf"/>
</dbReference>
<dbReference type="EMBL" id="JAUYVI010000005">
    <property type="protein sequence ID" value="MDQ7249114.1"/>
    <property type="molecule type" value="Genomic_DNA"/>
</dbReference>
<dbReference type="InterPro" id="IPR001610">
    <property type="entry name" value="PAC"/>
</dbReference>
<evidence type="ECO:0000259" key="11">
    <source>
        <dbReference type="PROSITE" id="PS50113"/>
    </source>
</evidence>
<keyword evidence="8" id="KW-0472">Membrane</keyword>
<evidence type="ECO:0000256" key="4">
    <source>
        <dbReference type="ARBA" id="ARBA00022679"/>
    </source>
</evidence>
<feature type="domain" description="PAC" evidence="11">
    <location>
        <begin position="442"/>
        <end position="494"/>
    </location>
</feature>
<feature type="domain" description="Histidine kinase" evidence="9">
    <location>
        <begin position="512"/>
        <end position="732"/>
    </location>
</feature>
<comment type="caution">
    <text evidence="12">The sequence shown here is derived from an EMBL/GenBank/DDBJ whole genome shotgun (WGS) entry which is preliminary data.</text>
</comment>
<keyword evidence="8" id="KW-1133">Transmembrane helix</keyword>
<dbReference type="InterPro" id="IPR004358">
    <property type="entry name" value="Sig_transdc_His_kin-like_C"/>
</dbReference>
<dbReference type="SUPFAM" id="SSF47384">
    <property type="entry name" value="Homodimeric domain of signal transducing histidine kinase"/>
    <property type="match status" value="1"/>
</dbReference>
<feature type="transmembrane region" description="Helical" evidence="8">
    <location>
        <begin position="12"/>
        <end position="30"/>
    </location>
</feature>
<dbReference type="SUPFAM" id="SSF55785">
    <property type="entry name" value="PYP-like sensor domain (PAS domain)"/>
    <property type="match status" value="1"/>
</dbReference>
<evidence type="ECO:0000256" key="8">
    <source>
        <dbReference type="SAM" id="Phobius"/>
    </source>
</evidence>
<dbReference type="InterPro" id="IPR036097">
    <property type="entry name" value="HisK_dim/P_sf"/>
</dbReference>
<dbReference type="PANTHER" id="PTHR43711:SF26">
    <property type="entry name" value="SENSOR HISTIDINE KINASE RCSC"/>
    <property type="match status" value="1"/>
</dbReference>
<dbReference type="CDD" id="cd16922">
    <property type="entry name" value="HATPase_EvgS-ArcB-TorS-like"/>
    <property type="match status" value="1"/>
</dbReference>
<accession>A0ABU0YN23</accession>
<gene>
    <name evidence="12" type="ORF">Q8A70_15610</name>
</gene>
<feature type="coiled-coil region" evidence="7">
    <location>
        <begin position="485"/>
        <end position="512"/>
    </location>
</feature>
<evidence type="ECO:0000256" key="7">
    <source>
        <dbReference type="SAM" id="Coils"/>
    </source>
</evidence>
<feature type="transmembrane region" description="Helical" evidence="8">
    <location>
        <begin position="83"/>
        <end position="105"/>
    </location>
</feature>
<evidence type="ECO:0000313" key="12">
    <source>
        <dbReference type="EMBL" id="MDQ7249114.1"/>
    </source>
</evidence>
<dbReference type="SMART" id="SM00086">
    <property type="entry name" value="PAC"/>
    <property type="match status" value="1"/>
</dbReference>
<dbReference type="PROSITE" id="PS50113">
    <property type="entry name" value="PAC"/>
    <property type="match status" value="1"/>
</dbReference>
<dbReference type="InterPro" id="IPR035965">
    <property type="entry name" value="PAS-like_dom_sf"/>
</dbReference>
<keyword evidence="3" id="KW-0597">Phosphoprotein</keyword>
<dbReference type="Gene3D" id="3.30.450.20">
    <property type="entry name" value="PAS domain"/>
    <property type="match status" value="2"/>
</dbReference>
<dbReference type="Gene3D" id="3.30.565.10">
    <property type="entry name" value="Histidine kinase-like ATPase, C-terminal domain"/>
    <property type="match status" value="1"/>
</dbReference>
<feature type="transmembrane region" description="Helical" evidence="8">
    <location>
        <begin position="112"/>
        <end position="134"/>
    </location>
</feature>
<name>A0ABU0YN23_9PROT</name>
<evidence type="ECO:0000259" key="10">
    <source>
        <dbReference type="PROSITE" id="PS50112"/>
    </source>
</evidence>
<dbReference type="PROSITE" id="PS50109">
    <property type="entry name" value="HIS_KIN"/>
    <property type="match status" value="1"/>
</dbReference>
<dbReference type="SUPFAM" id="SSF55874">
    <property type="entry name" value="ATPase domain of HSP90 chaperone/DNA topoisomerase II/histidine kinase"/>
    <property type="match status" value="1"/>
</dbReference>
<dbReference type="CDD" id="cd00130">
    <property type="entry name" value="PAS"/>
    <property type="match status" value="1"/>
</dbReference>
<feature type="transmembrane region" description="Helical" evidence="8">
    <location>
        <begin position="167"/>
        <end position="186"/>
    </location>
</feature>
<dbReference type="Pfam" id="PF02518">
    <property type="entry name" value="HATPase_c"/>
    <property type="match status" value="1"/>
</dbReference>
<reference evidence="13" key="1">
    <citation type="submission" date="2023-08" db="EMBL/GenBank/DDBJ databases">
        <title>Rhodospirillaceae gen. nov., a novel taxon isolated from the Yangtze River Yuezi River estuary sludge.</title>
        <authorList>
            <person name="Ruan L."/>
        </authorList>
    </citation>
    <scope>NUCLEOTIDE SEQUENCE [LARGE SCALE GENOMIC DNA]</scope>
    <source>
        <strain evidence="13">R-7</strain>
    </source>
</reference>
<sequence length="736" mass="79449">MSSLALPFDLPLAGLALVLAAVLAMRFAAIGRWRRYARLGNLGAGAVVGLASALAVLPLWLGHGIADPLTAASVFEAALLPPLALLSLDLMMGVAAVVTVVAAVLGCSAGAAWPAAVLLPALLGIGVGLIRARLEPFATWLDWRWAQSNRSAKTEAFGLDAPLDAAAHWRAAAIGLGPALLLLPLLSHATATGMLLVLLALALHVPALWAMRRLLLSDWPRAALPSGLIADAAENRGSITPLLARIIAELPEGIAVFDEQDRLLACNSQYRALNRDLAADLQPGIAYADLLRAELERRGEAATEPVLQDALARHRNPPWRLEELRPDGSWMQILEQRVTDGGTLRIMRDITVIKRRELQFADLAQRNAVLASTVASVTSGVVICDATQADQPIVFTNAAFTRITGYTAAEAMGRNCRFLQGRDTDREAVERMRRAIMVGRATTVTLRNYRKDGRTFWNEVNISPLHDENGRLIHFVGILQDVTNRIRTEENLREAKDQAEVANRAKSEFLANVSHELRTPLNAILGFSEIMQLEMFGPLGAPQYHAYSKDVHDSGQLLLDIINDILDLSKIEAGRMELFPEAVDASEVFEACLRLVSGRAQNSGVTLQSDLPPDLPKIRVDPRAVRQMLVNLLTNAVKFTPKGGRITLSARLDGDQVELSVSDTGVGIAAKDIAKVLEPFGQADNPHSRRQQGTGLGLPIVKALAEQSGGSFRLESKVDVGTSVSLRLPAVKNEPA</sequence>
<keyword evidence="8" id="KW-0812">Transmembrane</keyword>
<dbReference type="InterPro" id="IPR005467">
    <property type="entry name" value="His_kinase_dom"/>
</dbReference>
<dbReference type="InterPro" id="IPR000014">
    <property type="entry name" value="PAS"/>
</dbReference>
<dbReference type="PROSITE" id="PS50112">
    <property type="entry name" value="PAS"/>
    <property type="match status" value="1"/>
</dbReference>
<evidence type="ECO:0000313" key="13">
    <source>
        <dbReference type="Proteomes" id="UP001230156"/>
    </source>
</evidence>
<dbReference type="Pfam" id="PF00512">
    <property type="entry name" value="HisKA"/>
    <property type="match status" value="1"/>
</dbReference>
<dbReference type="RefSeq" id="WP_379956762.1">
    <property type="nucleotide sequence ID" value="NZ_JAUYVI010000005.1"/>
</dbReference>
<dbReference type="NCBIfam" id="TIGR00229">
    <property type="entry name" value="sensory_box"/>
    <property type="match status" value="1"/>
</dbReference>
<keyword evidence="7" id="KW-0175">Coiled coil</keyword>
<evidence type="ECO:0000256" key="5">
    <source>
        <dbReference type="ARBA" id="ARBA00022777"/>
    </source>
</evidence>
<dbReference type="InterPro" id="IPR050736">
    <property type="entry name" value="Sensor_HK_Regulatory"/>
</dbReference>
<protein>
    <recommendedName>
        <fullName evidence="2">histidine kinase</fullName>
        <ecNumber evidence="2">2.7.13.3</ecNumber>
    </recommendedName>
</protein>
<keyword evidence="4" id="KW-0808">Transferase</keyword>
<dbReference type="InterPro" id="IPR003594">
    <property type="entry name" value="HATPase_dom"/>
</dbReference>
<evidence type="ECO:0000259" key="9">
    <source>
        <dbReference type="PROSITE" id="PS50109"/>
    </source>
</evidence>
<proteinExistence type="predicted"/>
<evidence type="ECO:0000256" key="3">
    <source>
        <dbReference type="ARBA" id="ARBA00022553"/>
    </source>
</evidence>
<evidence type="ECO:0000256" key="6">
    <source>
        <dbReference type="ARBA" id="ARBA00023012"/>
    </source>
</evidence>
<dbReference type="InterPro" id="IPR000700">
    <property type="entry name" value="PAS-assoc_C"/>
</dbReference>
<feature type="transmembrane region" description="Helical" evidence="8">
    <location>
        <begin position="42"/>
        <end position="63"/>
    </location>
</feature>
<keyword evidence="5" id="KW-0418">Kinase</keyword>
<feature type="transmembrane region" description="Helical" evidence="8">
    <location>
        <begin position="193"/>
        <end position="211"/>
    </location>
</feature>
<dbReference type="CDD" id="cd00082">
    <property type="entry name" value="HisKA"/>
    <property type="match status" value="1"/>
</dbReference>
<evidence type="ECO:0000256" key="2">
    <source>
        <dbReference type="ARBA" id="ARBA00012438"/>
    </source>
</evidence>
<keyword evidence="6" id="KW-0902">Two-component regulatory system</keyword>
<evidence type="ECO:0000256" key="1">
    <source>
        <dbReference type="ARBA" id="ARBA00000085"/>
    </source>
</evidence>
<dbReference type="Pfam" id="PF12860">
    <property type="entry name" value="PAS_7"/>
    <property type="match status" value="1"/>
</dbReference>